<dbReference type="OrthoDB" id="2834584at2"/>
<feature type="domain" description="Dienelactone hydrolase" evidence="1">
    <location>
        <begin position="3"/>
        <end position="186"/>
    </location>
</feature>
<evidence type="ECO:0000259" key="1">
    <source>
        <dbReference type="Pfam" id="PF01738"/>
    </source>
</evidence>
<protein>
    <submittedName>
        <fullName evidence="2">Dienelactone hydrolase family protein</fullName>
    </submittedName>
</protein>
<name>A0A3S0QT55_9HYPH</name>
<dbReference type="Proteomes" id="UP000278823">
    <property type="component" value="Unassembled WGS sequence"/>
</dbReference>
<reference evidence="3" key="1">
    <citation type="submission" date="2018-11" db="EMBL/GenBank/DDBJ databases">
        <title>Rhizobium chutanense sp. nov., isolated from root nodules of Phaseolus vulgaris in China.</title>
        <authorList>
            <person name="Huo Y."/>
        </authorList>
    </citation>
    <scope>NUCLEOTIDE SEQUENCE [LARGE SCALE GENOMIC DNA]</scope>
    <source>
        <strain evidence="3">CCBAU 65647</strain>
    </source>
</reference>
<gene>
    <name evidence="2" type="ORF">EFQ99_22650</name>
</gene>
<dbReference type="AlphaFoldDB" id="A0A3S0QT55"/>
<evidence type="ECO:0000313" key="2">
    <source>
        <dbReference type="EMBL" id="RUM23443.1"/>
    </source>
</evidence>
<dbReference type="InterPro" id="IPR002925">
    <property type="entry name" value="Dienelactn_hydro"/>
</dbReference>
<comment type="caution">
    <text evidence="2">The sequence shown here is derived from an EMBL/GenBank/DDBJ whole genome shotgun (WGS) entry which is preliminary data.</text>
</comment>
<dbReference type="Pfam" id="PF01738">
    <property type="entry name" value="DLH"/>
    <property type="match status" value="1"/>
</dbReference>
<proteinExistence type="predicted"/>
<dbReference type="SUPFAM" id="SSF53474">
    <property type="entry name" value="alpha/beta-Hydrolases"/>
    <property type="match status" value="1"/>
</dbReference>
<dbReference type="PANTHER" id="PTHR46623:SF6">
    <property type="entry name" value="ALPHA_BETA-HYDROLASES SUPERFAMILY PROTEIN"/>
    <property type="match status" value="1"/>
</dbReference>
<evidence type="ECO:0000313" key="3">
    <source>
        <dbReference type="Proteomes" id="UP000278823"/>
    </source>
</evidence>
<dbReference type="RefSeq" id="WP_126923451.1">
    <property type="nucleotide sequence ID" value="NZ_ML133693.1"/>
</dbReference>
<sequence>MATVVLFHSVYGLRSLERESAERLRAAGHEVFTPDLYEGKVARSIDEGFELKEAIGWPTLCERAEKATAALPASAVLGGFSMGVGITAHLWPMRPLTAGVLLLHAVGGIPVNVRSRLPAQVHLADPDRFAPADEVAAWQVAAARSGMSAEIFKYPGVGHLYTDPTLPDYDAESAERTWSRVIGFLGAL</sequence>
<organism evidence="2 3">
    <name type="scientific">Rhizobium vallis</name>
    <dbReference type="NCBI Taxonomy" id="634290"/>
    <lineage>
        <taxon>Bacteria</taxon>
        <taxon>Pseudomonadati</taxon>
        <taxon>Pseudomonadota</taxon>
        <taxon>Alphaproteobacteria</taxon>
        <taxon>Hyphomicrobiales</taxon>
        <taxon>Rhizobiaceae</taxon>
        <taxon>Rhizobium/Agrobacterium group</taxon>
        <taxon>Rhizobium</taxon>
    </lineage>
</organism>
<keyword evidence="2" id="KW-0378">Hydrolase</keyword>
<dbReference type="Gene3D" id="3.40.50.1820">
    <property type="entry name" value="alpha/beta hydrolase"/>
    <property type="match status" value="1"/>
</dbReference>
<accession>A0A3S0QT55</accession>
<dbReference type="InterPro" id="IPR051049">
    <property type="entry name" value="Dienelactone_hydrolase-like"/>
</dbReference>
<dbReference type="PANTHER" id="PTHR46623">
    <property type="entry name" value="CARBOXYMETHYLENEBUTENOLIDASE-RELATED"/>
    <property type="match status" value="1"/>
</dbReference>
<keyword evidence="3" id="KW-1185">Reference proteome</keyword>
<dbReference type="GO" id="GO:0016787">
    <property type="term" value="F:hydrolase activity"/>
    <property type="evidence" value="ECO:0007669"/>
    <property type="project" value="UniProtKB-KW"/>
</dbReference>
<dbReference type="InterPro" id="IPR029058">
    <property type="entry name" value="AB_hydrolase_fold"/>
</dbReference>
<dbReference type="EMBL" id="RJTH01000008">
    <property type="protein sequence ID" value="RUM23443.1"/>
    <property type="molecule type" value="Genomic_DNA"/>
</dbReference>